<dbReference type="InterPro" id="IPR045529">
    <property type="entry name" value="DUF6469"/>
</dbReference>
<protein>
    <recommendedName>
        <fullName evidence="6">UvrD-like helicase ATP-binding domain-containing protein</fullName>
    </recommendedName>
</protein>
<evidence type="ECO:0000259" key="6">
    <source>
        <dbReference type="PROSITE" id="PS51198"/>
    </source>
</evidence>
<dbReference type="Gene3D" id="1.10.10.160">
    <property type="match status" value="1"/>
</dbReference>
<dbReference type="InterPro" id="IPR027417">
    <property type="entry name" value="P-loop_NTPase"/>
</dbReference>
<keyword evidence="3 5" id="KW-0347">Helicase</keyword>
<feature type="binding site" evidence="5">
    <location>
        <begin position="1116"/>
        <end position="1123"/>
    </location>
    <ligand>
        <name>ATP</name>
        <dbReference type="ChEBI" id="CHEBI:30616"/>
    </ligand>
</feature>
<dbReference type="Pfam" id="PF13087">
    <property type="entry name" value="AAA_12"/>
    <property type="match status" value="1"/>
</dbReference>
<dbReference type="PROSITE" id="PS51198">
    <property type="entry name" value="UVRD_HELICASE_ATP_BIND"/>
    <property type="match status" value="1"/>
</dbReference>
<dbReference type="SUPFAM" id="SSF52540">
    <property type="entry name" value="P-loop containing nucleoside triphosphate hydrolases"/>
    <property type="match status" value="2"/>
</dbReference>
<evidence type="ECO:0000256" key="1">
    <source>
        <dbReference type="ARBA" id="ARBA00022741"/>
    </source>
</evidence>
<organism evidence="7 8">
    <name type="scientific">Forsythia ovata</name>
    <dbReference type="NCBI Taxonomy" id="205694"/>
    <lineage>
        <taxon>Eukaryota</taxon>
        <taxon>Viridiplantae</taxon>
        <taxon>Streptophyta</taxon>
        <taxon>Embryophyta</taxon>
        <taxon>Tracheophyta</taxon>
        <taxon>Spermatophyta</taxon>
        <taxon>Magnoliopsida</taxon>
        <taxon>eudicotyledons</taxon>
        <taxon>Gunneridae</taxon>
        <taxon>Pentapetalae</taxon>
        <taxon>asterids</taxon>
        <taxon>lamiids</taxon>
        <taxon>Lamiales</taxon>
        <taxon>Oleaceae</taxon>
        <taxon>Forsythieae</taxon>
        <taxon>Forsythia</taxon>
    </lineage>
</organism>
<dbReference type="Pfam" id="PF00580">
    <property type="entry name" value="UvrD-helicase"/>
    <property type="match status" value="1"/>
</dbReference>
<dbReference type="InterPro" id="IPR041679">
    <property type="entry name" value="DNA2/NAM7-like_C"/>
</dbReference>
<evidence type="ECO:0000256" key="5">
    <source>
        <dbReference type="PROSITE-ProRule" id="PRU00560"/>
    </source>
</evidence>
<evidence type="ECO:0000256" key="2">
    <source>
        <dbReference type="ARBA" id="ARBA00022801"/>
    </source>
</evidence>
<dbReference type="FunFam" id="3.40.50.300:FF:000326">
    <property type="entry name" value="P-loop containing nucleoside triphosphate hydrolase"/>
    <property type="match status" value="1"/>
</dbReference>
<dbReference type="InterPro" id="IPR013986">
    <property type="entry name" value="DExx_box_DNA_helicase_dom_sf"/>
</dbReference>
<evidence type="ECO:0000313" key="8">
    <source>
        <dbReference type="Proteomes" id="UP001604277"/>
    </source>
</evidence>
<dbReference type="InterPro" id="IPR041677">
    <property type="entry name" value="DNA2/NAM7_AAA_11"/>
</dbReference>
<keyword evidence="1 5" id="KW-0547">Nucleotide-binding</keyword>
<reference evidence="8" key="1">
    <citation type="submission" date="2024-07" db="EMBL/GenBank/DDBJ databases">
        <title>Two chromosome-level genome assemblies of Korean endemic species Abeliophyllum distichum and Forsythia ovata (Oleaceae).</title>
        <authorList>
            <person name="Jang H."/>
        </authorList>
    </citation>
    <scope>NUCLEOTIDE SEQUENCE [LARGE SCALE GENOMIC DNA]</scope>
</reference>
<dbReference type="PANTHER" id="PTHR21529">
    <property type="entry name" value="MAMMARY TURMOR VIRUS RECEPTOR HOMOLOG 1, 2 MTVR1, 2"/>
    <property type="match status" value="1"/>
</dbReference>
<dbReference type="Pfam" id="PF13086">
    <property type="entry name" value="AAA_11"/>
    <property type="match status" value="1"/>
</dbReference>
<dbReference type="InterPro" id="IPR039904">
    <property type="entry name" value="TRANK1"/>
</dbReference>
<feature type="domain" description="UvrD-like helicase ATP-binding" evidence="6">
    <location>
        <begin position="1095"/>
        <end position="1469"/>
    </location>
</feature>
<dbReference type="InterPro" id="IPR014016">
    <property type="entry name" value="UvrD-like_ATP-bd"/>
</dbReference>
<dbReference type="Gene3D" id="3.40.50.300">
    <property type="entry name" value="P-loop containing nucleotide triphosphate hydrolases"/>
    <property type="match status" value="3"/>
</dbReference>
<dbReference type="CDD" id="cd18808">
    <property type="entry name" value="SF1_C_Upf1"/>
    <property type="match status" value="1"/>
</dbReference>
<dbReference type="GO" id="GO:0016787">
    <property type="term" value="F:hydrolase activity"/>
    <property type="evidence" value="ECO:0007669"/>
    <property type="project" value="UniProtKB-UniRule"/>
</dbReference>
<dbReference type="Pfam" id="PF20073">
    <property type="entry name" value="DUF6469"/>
    <property type="match status" value="1"/>
</dbReference>
<dbReference type="InterPro" id="IPR047187">
    <property type="entry name" value="SF1_C_Upf1"/>
</dbReference>
<proteinExistence type="predicted"/>
<dbReference type="EMBL" id="JBFOLJ010000021">
    <property type="protein sequence ID" value="KAL2459870.1"/>
    <property type="molecule type" value="Genomic_DNA"/>
</dbReference>
<name>A0ABD1P7L0_9LAMI</name>
<evidence type="ECO:0000313" key="7">
    <source>
        <dbReference type="EMBL" id="KAL2459870.1"/>
    </source>
</evidence>
<keyword evidence="2 5" id="KW-0378">Hydrolase</keyword>
<comment type="caution">
    <text evidence="7">The sequence shown here is derived from an EMBL/GenBank/DDBJ whole genome shotgun (WGS) entry which is preliminary data.</text>
</comment>
<keyword evidence="4 5" id="KW-0067">ATP-binding</keyword>
<keyword evidence="8" id="KW-1185">Reference proteome</keyword>
<sequence length="1762" mass="202214">MEECSTSTKRARPKDEFIRLVFSWSLEDIFDENLYRNQVEKIPELLLHVDQYLGSYVYPLLEETRADLASSVDSIYNAPFAEVIALDASKPYDTHTMLYHVKVDSWKNRLGDRGREPYRTLPGDVVLLSNGKPESVADLQRVGWTWTFASVTGIGEDENDDNYKSTNFKVKTWNCIEVEDGQHKSLYVVFLTNMTTYQRIWNALCMRKNLNIIETVLCKNDLDEEVCELCALQGDKQLNIKSEPTVLSNLNESQNEAIAASILRMQCDHKPSVQLIWGPPGTGKTRTLSFMLFSLFKMSVRTLVCAPTNVAITDLASRVIKLMRESFEVGSEKGFITCPLGDILIFGNKDRLKFGSDIEEIFLDYRVDRLVECFAYATGWKNSISSVIDFLEDCVSQHEIYVENELINAKESNNTEVQKSESRSLLEFARDRFSKTALPLKKSLLTFFTHLARSFIGDQNFQYMVQLVSLLDSLEKLLFQDKLTSEDFENIFSRQQTVDSSQSSVDVSPLLYTKTQCLSILRYLQGSLAKLDLPSVMNKTSIPGFCFKNSSLIFCTASSSYKLHSVDVEPLKLLVIDEAAQLKECESVIPLQLPGLRHAILVGDEWQLPATVVSKLSDEAGFGRSLFARLSSLGHSKHLLDMQYRMHPAISHFPNSNFYLNKILDAPSVKDKSYERSYLAGRMFGPYSFINVLGGKEEMDDFKHSRRNMVEVAVTVKIVQKLFKEWNGSQEKLSIGVISPYAAQVVAIQDKLRLTVENHERFIVTVKSIEGFQGGEEDIIIISTVRSNNNGSSGFLSCPKRTMVALTRARFLFEDYGAYGLYFLQALSMDDWILGNERTLMSSNSVWEAIIRDCKDRQCFFNADEDGELAKTIIEVKKELDQLDNLLNEENMLFKSARWKVLFSDYFRISFRKLISPHLKNSVICFLLKISTGWRPKRRSVDLMCETSLQIVKQFKVEGYYLVCTVYVVKEFHYEQVLKVWDILFLEEIPKFLIRLDTIFNSYTDDFINHCKEKYLDGNLEVPKSWPISHDIVRYKNINNIKFESYSSGCDVDGRSCFENSKVSESFLLMKFYFLSAGVVSYLLSDHEGRELDLPFEVTDEEREIILFPRSSFILGRSGTGKTTVLTMKLCRNIQQYSIASEGFSSAKSCMSLSNRVGVSQGTSGFNNILHQLFVTVNPKLCYAVKQYVSLLKSFVGNELYADSSSIDIDDIDEMGQFQDIPDTFMGIHPDKYPLVITFHKFIMMLDGTLGLFSNDRNSRSVALQTFIRRKEVNYDRFCFSYWPHFNQKLTRNLDPSRVFTEIMSHIKGGLQTGVSREDYVSLSERRISTLSAQEREAIYDIFKDYEKLKTKYSEFDLADLVMNLHVQLNNEKLKGDKMDFVYIDEVQDLSMRQIALFKYICKNVDEGFVFSGDIAQTIARGVDFRFEDIRYLFYKEFVMKSKNIGFAGRREKGLISDMFNLCQNFRTHSGVLRVAQSVIDLLSHFFPQSFDVLAPETSFVYGEPPVVLQTGSDENAIITIFGGNGNFGGKMAGFGAEQDVLLYNFFGSSPLRTQWRVVYEFMKEKDLLDSSFPKSSPSFSQLRHSVLCSELKQLYVAITRTRQRLWIWENTEELFKPMFDYWMRLRLIQVRKVDHSLAKAMQRASSHEEWKSQGIKLFWDKKYEMAIMCFERAGERMLKRWAMAASLRTDSDRISDSAAECFYDLKEYERAGRIYLEKSGESDLRKAGECFTLAGCYRLAADVYGKGNFFTECLSVCYKGL</sequence>
<gene>
    <name evidence="7" type="ORF">Fot_54614</name>
</gene>
<evidence type="ECO:0000256" key="4">
    <source>
        <dbReference type="ARBA" id="ARBA00022840"/>
    </source>
</evidence>
<dbReference type="Proteomes" id="UP001604277">
    <property type="component" value="Unassembled WGS sequence"/>
</dbReference>
<accession>A0ABD1P7L0</accession>
<dbReference type="PANTHER" id="PTHR21529:SF4">
    <property type="entry name" value="TPR AND ANKYRIN REPEAT-CONTAINING PROTEIN 1"/>
    <property type="match status" value="1"/>
</dbReference>
<dbReference type="GO" id="GO:0004386">
    <property type="term" value="F:helicase activity"/>
    <property type="evidence" value="ECO:0007669"/>
    <property type="project" value="UniProtKB-UniRule"/>
</dbReference>
<dbReference type="GO" id="GO:0005694">
    <property type="term" value="C:chromosome"/>
    <property type="evidence" value="ECO:0007669"/>
    <property type="project" value="UniProtKB-ARBA"/>
</dbReference>
<dbReference type="GO" id="GO:0005524">
    <property type="term" value="F:ATP binding"/>
    <property type="evidence" value="ECO:0007669"/>
    <property type="project" value="UniProtKB-UniRule"/>
</dbReference>
<evidence type="ECO:0000256" key="3">
    <source>
        <dbReference type="ARBA" id="ARBA00022806"/>
    </source>
</evidence>